<evidence type="ECO:0000256" key="1">
    <source>
        <dbReference type="ARBA" id="ARBA00000085"/>
    </source>
</evidence>
<organism evidence="8 9">
    <name type="scientific">Acinetobacter piscicola</name>
    <dbReference type="NCBI Taxonomy" id="2006115"/>
    <lineage>
        <taxon>Bacteria</taxon>
        <taxon>Pseudomonadati</taxon>
        <taxon>Pseudomonadota</taxon>
        <taxon>Gammaproteobacteria</taxon>
        <taxon>Moraxellales</taxon>
        <taxon>Moraxellaceae</taxon>
        <taxon>Acinetobacter</taxon>
    </lineage>
</organism>
<dbReference type="Gene3D" id="3.30.565.10">
    <property type="entry name" value="Histidine kinase-like ATPase, C-terminal domain"/>
    <property type="match status" value="1"/>
</dbReference>
<feature type="domain" description="Histidine kinase/HSP90-like ATPase" evidence="7">
    <location>
        <begin position="550"/>
        <end position="640"/>
    </location>
</feature>
<evidence type="ECO:0000256" key="4">
    <source>
        <dbReference type="ARBA" id="ARBA00022777"/>
    </source>
</evidence>
<evidence type="ECO:0000256" key="2">
    <source>
        <dbReference type="ARBA" id="ARBA00012438"/>
    </source>
</evidence>
<feature type="transmembrane region" description="Helical" evidence="6">
    <location>
        <begin position="238"/>
        <end position="256"/>
    </location>
</feature>
<gene>
    <name evidence="8" type="ORF">G0028_07065</name>
</gene>
<accession>A0A7S6W002</accession>
<dbReference type="InterPro" id="IPR011623">
    <property type="entry name" value="7TMR_DISM_rcpt_extracell_dom1"/>
</dbReference>
<evidence type="ECO:0000256" key="6">
    <source>
        <dbReference type="SAM" id="Phobius"/>
    </source>
</evidence>
<dbReference type="InterPro" id="IPR003594">
    <property type="entry name" value="HATPase_dom"/>
</dbReference>
<dbReference type="PANTHER" id="PTHR24421">
    <property type="entry name" value="NITRATE/NITRITE SENSOR PROTEIN NARX-RELATED"/>
    <property type="match status" value="1"/>
</dbReference>
<proteinExistence type="predicted"/>
<feature type="transmembrane region" description="Helical" evidence="6">
    <location>
        <begin position="383"/>
        <end position="404"/>
    </location>
</feature>
<dbReference type="SMART" id="SM00387">
    <property type="entry name" value="HATPase_c"/>
    <property type="match status" value="1"/>
</dbReference>
<evidence type="ECO:0000313" key="9">
    <source>
        <dbReference type="Proteomes" id="UP000593966"/>
    </source>
</evidence>
<feature type="transmembrane region" description="Helical" evidence="6">
    <location>
        <begin position="301"/>
        <end position="319"/>
    </location>
</feature>
<dbReference type="GO" id="GO:0000160">
    <property type="term" value="P:phosphorelay signal transduction system"/>
    <property type="evidence" value="ECO:0007669"/>
    <property type="project" value="UniProtKB-KW"/>
</dbReference>
<protein>
    <recommendedName>
        <fullName evidence="2">histidine kinase</fullName>
        <ecNumber evidence="2">2.7.13.3</ecNumber>
    </recommendedName>
</protein>
<keyword evidence="6" id="KW-0812">Transmembrane</keyword>
<reference evidence="8 9" key="1">
    <citation type="submission" date="2020-02" db="EMBL/GenBank/DDBJ databases">
        <title>Tigecycline-resistant Acinetobacter species from pigs and migratory birds.</title>
        <authorList>
            <person name="Chen C."/>
            <person name="Sun J."/>
            <person name="Liao X.-P."/>
            <person name="Liu Y.-H."/>
        </authorList>
    </citation>
    <scope>NUCLEOTIDE SEQUENCE [LARGE SCALE GENOMIC DNA]</scope>
    <source>
        <strain evidence="8 9">YH12207_T</strain>
    </source>
</reference>
<evidence type="ECO:0000256" key="3">
    <source>
        <dbReference type="ARBA" id="ARBA00022679"/>
    </source>
</evidence>
<dbReference type="GO" id="GO:0004673">
    <property type="term" value="F:protein histidine kinase activity"/>
    <property type="evidence" value="ECO:0007669"/>
    <property type="project" value="UniProtKB-EC"/>
</dbReference>
<evidence type="ECO:0000259" key="7">
    <source>
        <dbReference type="SMART" id="SM00387"/>
    </source>
</evidence>
<keyword evidence="9" id="KW-1185">Reference proteome</keyword>
<dbReference type="Proteomes" id="UP000593966">
    <property type="component" value="Chromosome"/>
</dbReference>
<feature type="transmembrane region" description="Helical" evidence="6">
    <location>
        <begin position="356"/>
        <end position="377"/>
    </location>
</feature>
<evidence type="ECO:0000256" key="5">
    <source>
        <dbReference type="ARBA" id="ARBA00023012"/>
    </source>
</evidence>
<comment type="catalytic activity">
    <reaction evidence="1">
        <text>ATP + protein L-histidine = ADP + protein N-phospho-L-histidine.</text>
        <dbReference type="EC" id="2.7.13.3"/>
    </reaction>
</comment>
<name>A0A7S6W002_9GAMM</name>
<feature type="transmembrane region" description="Helical" evidence="6">
    <location>
        <begin position="325"/>
        <end position="344"/>
    </location>
</feature>
<feature type="transmembrane region" description="Helical" evidence="6">
    <location>
        <begin position="211"/>
        <end position="231"/>
    </location>
</feature>
<dbReference type="PANTHER" id="PTHR24421:SF10">
    <property type="entry name" value="NITRATE_NITRITE SENSOR PROTEIN NARQ"/>
    <property type="match status" value="1"/>
</dbReference>
<evidence type="ECO:0000313" key="8">
    <source>
        <dbReference type="EMBL" id="QOW47882.1"/>
    </source>
</evidence>
<feature type="transmembrane region" description="Helical" evidence="6">
    <location>
        <begin position="21"/>
        <end position="39"/>
    </location>
</feature>
<dbReference type="AlphaFoldDB" id="A0A7S6W002"/>
<dbReference type="Pfam" id="PF02518">
    <property type="entry name" value="HATPase_c"/>
    <property type="match status" value="1"/>
</dbReference>
<dbReference type="SUPFAM" id="SSF55874">
    <property type="entry name" value="ATPase domain of HSP90 chaperone/DNA topoisomerase II/histidine kinase"/>
    <property type="match status" value="1"/>
</dbReference>
<dbReference type="InterPro" id="IPR050482">
    <property type="entry name" value="Sensor_HK_TwoCompSys"/>
</dbReference>
<feature type="transmembrane region" description="Helical" evidence="6">
    <location>
        <begin position="268"/>
        <end position="289"/>
    </location>
</feature>
<sequence>MIGIDAYYGCRCWTKFRNFRLILRLILSFALYFIFHLTYAQPLVETPTTLNNCDFKIISTQVVKVTDNSDQIPQTGWENIALPHNWDIAWKNYSGTAWYKILWQRHCNSKVAQVQPAAFVVDRINMAGAVYSNHELLWHDQSMVEPLSRSWNIPRMWILPASTLNSDTNEILIKVIGVQTQASGLNKIVFNSVDYITQLHQQYILERRSTYFINLIITLVLGLTGLFIWLFRRKEDAFGWFALTSLFWILFISNILMTKPLPFTDTLLTSRLNIIFLLGYVSCLCLFSWRFAKQRYQRTEYILFGISICLAILLLVVPLPYLKNTLLFCFIYSALVFFSNCLYFQWLAYKNRSAEIFMLAAVFIIFIVICLHDVVIYQANIHAFLWLPFAAPVTSLAISCILAWRIAQNINQVELFNKKLSKTVETITLDLEQSLSKKYQLEANNMRLQERLNLAHELHDGLGGSISRSMILLDLNDNIDKAQMMSILKLLRNDLRQVIDSGSSFGSKVPDNPVLWAAPVRHRFVQIFEEMDIHSTWQMPTAWKNTPSMIQSLTLARVAEEALNNIVKHSQATEVKVTLYENEQACLILEIQDNGVGFDAASVQQGFHVGLHSMQVRVQRLGGDFEMLSTVGETIIRTSIQL</sequence>
<keyword evidence="4 8" id="KW-0418">Kinase</keyword>
<dbReference type="InterPro" id="IPR036890">
    <property type="entry name" value="HATPase_C_sf"/>
</dbReference>
<keyword evidence="5" id="KW-0902">Two-component regulatory system</keyword>
<dbReference type="Gene3D" id="1.20.5.1930">
    <property type="match status" value="1"/>
</dbReference>
<dbReference type="Pfam" id="PF07695">
    <property type="entry name" value="7TMR-DISM_7TM"/>
    <property type="match status" value="1"/>
</dbReference>
<dbReference type="EC" id="2.7.13.3" evidence="2"/>
<keyword evidence="3" id="KW-0808">Transferase</keyword>
<dbReference type="EMBL" id="CP048659">
    <property type="protein sequence ID" value="QOW47882.1"/>
    <property type="molecule type" value="Genomic_DNA"/>
</dbReference>
<keyword evidence="6" id="KW-1133">Transmembrane helix</keyword>
<keyword evidence="6" id="KW-0472">Membrane</keyword>
<dbReference type="CDD" id="cd16917">
    <property type="entry name" value="HATPase_UhpB-NarQ-NarX-like"/>
    <property type="match status" value="1"/>
</dbReference>